<evidence type="ECO:0000313" key="1">
    <source>
        <dbReference type="EMBL" id="OMO55776.1"/>
    </source>
</evidence>
<reference evidence="1 2" key="1">
    <citation type="submission" date="2013-09" db="EMBL/GenBank/DDBJ databases">
        <title>Corchorus capsularis genome sequencing.</title>
        <authorList>
            <person name="Alam M."/>
            <person name="Haque M.S."/>
            <person name="Islam M.S."/>
            <person name="Emdad E.M."/>
            <person name="Islam M.M."/>
            <person name="Ahmed B."/>
            <person name="Halim A."/>
            <person name="Hossen Q.M.M."/>
            <person name="Hossain M.Z."/>
            <person name="Ahmed R."/>
            <person name="Khan M.M."/>
            <person name="Islam R."/>
            <person name="Rashid M.M."/>
            <person name="Khan S.A."/>
            <person name="Rahman M.S."/>
            <person name="Alam M."/>
        </authorList>
    </citation>
    <scope>NUCLEOTIDE SEQUENCE [LARGE SCALE GENOMIC DNA]</scope>
    <source>
        <strain evidence="2">cv. CVL-1</strain>
        <tissue evidence="1">Whole seedling</tissue>
    </source>
</reference>
<proteinExistence type="predicted"/>
<sequence>MVQWQWYLKVKRRRRLSLSGEDCGRHSGGGECG</sequence>
<comment type="caution">
    <text evidence="1">The sequence shown here is derived from an EMBL/GenBank/DDBJ whole genome shotgun (WGS) entry which is preliminary data.</text>
</comment>
<gene>
    <name evidence="1" type="ORF">CCACVL1_27014</name>
</gene>
<dbReference type="AlphaFoldDB" id="A0A1R3GCI9"/>
<dbReference type="Proteomes" id="UP000188268">
    <property type="component" value="Unassembled WGS sequence"/>
</dbReference>
<name>A0A1R3GCI9_COCAP</name>
<dbReference type="Gramene" id="OMO55776">
    <property type="protein sequence ID" value="OMO55776"/>
    <property type="gene ID" value="CCACVL1_27014"/>
</dbReference>
<evidence type="ECO:0000313" key="2">
    <source>
        <dbReference type="Proteomes" id="UP000188268"/>
    </source>
</evidence>
<dbReference type="EMBL" id="AWWV01014569">
    <property type="protein sequence ID" value="OMO55776.1"/>
    <property type="molecule type" value="Genomic_DNA"/>
</dbReference>
<organism evidence="1 2">
    <name type="scientific">Corchorus capsularis</name>
    <name type="common">Jute</name>
    <dbReference type="NCBI Taxonomy" id="210143"/>
    <lineage>
        <taxon>Eukaryota</taxon>
        <taxon>Viridiplantae</taxon>
        <taxon>Streptophyta</taxon>
        <taxon>Embryophyta</taxon>
        <taxon>Tracheophyta</taxon>
        <taxon>Spermatophyta</taxon>
        <taxon>Magnoliopsida</taxon>
        <taxon>eudicotyledons</taxon>
        <taxon>Gunneridae</taxon>
        <taxon>Pentapetalae</taxon>
        <taxon>rosids</taxon>
        <taxon>malvids</taxon>
        <taxon>Malvales</taxon>
        <taxon>Malvaceae</taxon>
        <taxon>Grewioideae</taxon>
        <taxon>Apeibeae</taxon>
        <taxon>Corchorus</taxon>
    </lineage>
</organism>
<accession>A0A1R3GCI9</accession>
<protein>
    <submittedName>
        <fullName evidence="1">Uncharacterized protein</fullName>
    </submittedName>
</protein>
<keyword evidence="2" id="KW-1185">Reference proteome</keyword>